<feature type="chain" id="PRO_5046302107" description="beta-glucosidase" evidence="7">
    <location>
        <begin position="23"/>
        <end position="759"/>
    </location>
</feature>
<evidence type="ECO:0000256" key="4">
    <source>
        <dbReference type="ARBA" id="ARBA00022729"/>
    </source>
</evidence>
<feature type="signal peptide" evidence="7">
    <location>
        <begin position="1"/>
        <end position="22"/>
    </location>
</feature>
<name>A0ABP8GJM9_9BACT</name>
<accession>A0ABP8GJM9</accession>
<proteinExistence type="inferred from homology"/>
<evidence type="ECO:0000256" key="5">
    <source>
        <dbReference type="ARBA" id="ARBA00022801"/>
    </source>
</evidence>
<dbReference type="PANTHER" id="PTHR30620">
    <property type="entry name" value="PERIPLASMIC BETA-GLUCOSIDASE-RELATED"/>
    <property type="match status" value="1"/>
</dbReference>
<reference evidence="10" key="1">
    <citation type="journal article" date="2019" name="Int. J. Syst. Evol. Microbiol.">
        <title>The Global Catalogue of Microorganisms (GCM) 10K type strain sequencing project: providing services to taxonomists for standard genome sequencing and annotation.</title>
        <authorList>
            <consortium name="The Broad Institute Genomics Platform"/>
            <consortium name="The Broad Institute Genome Sequencing Center for Infectious Disease"/>
            <person name="Wu L."/>
            <person name="Ma J."/>
        </authorList>
    </citation>
    <scope>NUCLEOTIDE SEQUENCE [LARGE SCALE GENOMIC DNA]</scope>
    <source>
        <strain evidence="10">JCM 17919</strain>
    </source>
</reference>
<dbReference type="Gene3D" id="3.20.20.300">
    <property type="entry name" value="Glycoside hydrolase, family 3, N-terminal domain"/>
    <property type="match status" value="1"/>
</dbReference>
<evidence type="ECO:0000256" key="2">
    <source>
        <dbReference type="ARBA" id="ARBA00005336"/>
    </source>
</evidence>
<comment type="caution">
    <text evidence="9">The sequence shown here is derived from an EMBL/GenBank/DDBJ whole genome shotgun (WGS) entry which is preliminary data.</text>
</comment>
<dbReference type="Pfam" id="PF00933">
    <property type="entry name" value="Glyco_hydro_3"/>
    <property type="match status" value="1"/>
</dbReference>
<dbReference type="InterPro" id="IPR013783">
    <property type="entry name" value="Ig-like_fold"/>
</dbReference>
<keyword evidence="4 7" id="KW-0732">Signal</keyword>
<dbReference type="GO" id="GO:0016787">
    <property type="term" value="F:hydrolase activity"/>
    <property type="evidence" value="ECO:0007669"/>
    <property type="project" value="UniProtKB-KW"/>
</dbReference>
<feature type="domain" description="Fibronectin type III-like" evidence="8">
    <location>
        <begin position="679"/>
        <end position="748"/>
    </location>
</feature>
<keyword evidence="5 9" id="KW-0378">Hydrolase</keyword>
<evidence type="ECO:0000256" key="7">
    <source>
        <dbReference type="SAM" id="SignalP"/>
    </source>
</evidence>
<dbReference type="InterPro" id="IPR017853">
    <property type="entry name" value="GH"/>
</dbReference>
<dbReference type="PANTHER" id="PTHR30620:SF16">
    <property type="entry name" value="LYSOSOMAL BETA GLUCOSIDASE"/>
    <property type="match status" value="1"/>
</dbReference>
<dbReference type="InterPro" id="IPR036962">
    <property type="entry name" value="Glyco_hydro_3_N_sf"/>
</dbReference>
<keyword evidence="10" id="KW-1185">Reference proteome</keyword>
<comment type="catalytic activity">
    <reaction evidence="1">
        <text>Hydrolysis of terminal, non-reducing beta-D-glucosyl residues with release of beta-D-glucose.</text>
        <dbReference type="EC" id="3.2.1.21"/>
    </reaction>
</comment>
<evidence type="ECO:0000256" key="6">
    <source>
        <dbReference type="ARBA" id="ARBA00023295"/>
    </source>
</evidence>
<dbReference type="InterPro" id="IPR036881">
    <property type="entry name" value="Glyco_hydro_3_C_sf"/>
</dbReference>
<dbReference type="SMART" id="SM01217">
    <property type="entry name" value="Fn3_like"/>
    <property type="match status" value="1"/>
</dbReference>
<dbReference type="InterPro" id="IPR051915">
    <property type="entry name" value="Cellulose_Degrad_GH3"/>
</dbReference>
<sequence>MHSLKRSLLALTVVMTGLSTTAQQTLNPTIERRVDALLRSMTLQEKVGQMAQVSIESLGTGEGNNFRFSEKMRDAVVNYKVGSILNNPGYPPTPDAWNRIVGEIQSAAAGTPRRIPVLYGLDDIHGANYVNGSTLFPQQIGQAATWNRELVRQAGVVTAYEGRAAGVPWTFSPVLDLGVNPLWPRLWEGFGEDPFLVSELGAAFVRGVQDPLGAKDKLIVSLKHYMAYSDPKSGKDRTDAWIPEHYLREYHLPAYVAAVKAGARNVMVNSALINGVPTHVNKQILTDILKGELGFTGFIVTDWQDIENVYRRDRMTNSIKEAIALAINAGNDMSMIPYDYKSFTTDLIALVKEGKVKQSRIDDAVRRILRVKMEIGLFEMPVTNVRDYPKFGGKEHAQIAYNTAAESMTLLKNERGTLPLRAGARVLVTGPNANSLRALNGGWTYTWQGERTDEIAAGRYHTIVDALREKMGAANVTHVPGVLYSKQGKYFEDSVVSIDAAVQAAAGADYVLLCIGENSYTETPGNTNDLNLSDNQLALARALQATGKPVVLILNEGRPRIISRIEPGAAAIVHTYLPGNYGADALVDILTGAVNPSGKLPITYPRYANDLAPYHHKPSEGATNPQGGETAPQFPFGFGLSYTQFTYSALRIGRTAYAPTDTLEVSVTVANTGGREGKEVVQLFVSDLVASLTPDITRLRGFEKIALRPGESRTVRFRLPVKALAFVGTDLRKHVEAGTFEVRVGGLKGTFSVGKDLVF</sequence>
<dbReference type="SUPFAM" id="SSF52279">
    <property type="entry name" value="Beta-D-glucan exohydrolase, C-terminal domain"/>
    <property type="match status" value="1"/>
</dbReference>
<evidence type="ECO:0000313" key="9">
    <source>
        <dbReference type="EMBL" id="GAA4325598.1"/>
    </source>
</evidence>
<dbReference type="Gene3D" id="2.60.40.10">
    <property type="entry name" value="Immunoglobulins"/>
    <property type="match status" value="1"/>
</dbReference>
<dbReference type="InterPro" id="IPR002772">
    <property type="entry name" value="Glyco_hydro_3_C"/>
</dbReference>
<dbReference type="EMBL" id="BAABGY010000006">
    <property type="protein sequence ID" value="GAA4325598.1"/>
    <property type="molecule type" value="Genomic_DNA"/>
</dbReference>
<keyword evidence="6" id="KW-0326">Glycosidase</keyword>
<dbReference type="SUPFAM" id="SSF51445">
    <property type="entry name" value="(Trans)glycosidases"/>
    <property type="match status" value="1"/>
</dbReference>
<protein>
    <recommendedName>
        <fullName evidence="3">beta-glucosidase</fullName>
        <ecNumber evidence="3">3.2.1.21</ecNumber>
    </recommendedName>
</protein>
<organism evidence="9 10">
    <name type="scientific">Flaviaesturariibacter amylovorans</name>
    <dbReference type="NCBI Taxonomy" id="1084520"/>
    <lineage>
        <taxon>Bacteria</taxon>
        <taxon>Pseudomonadati</taxon>
        <taxon>Bacteroidota</taxon>
        <taxon>Chitinophagia</taxon>
        <taxon>Chitinophagales</taxon>
        <taxon>Chitinophagaceae</taxon>
        <taxon>Flaviaestuariibacter</taxon>
    </lineage>
</organism>
<dbReference type="RefSeq" id="WP_345254533.1">
    <property type="nucleotide sequence ID" value="NZ_BAABGY010000006.1"/>
</dbReference>
<dbReference type="PRINTS" id="PR00133">
    <property type="entry name" value="GLHYDRLASE3"/>
</dbReference>
<evidence type="ECO:0000313" key="10">
    <source>
        <dbReference type="Proteomes" id="UP001501725"/>
    </source>
</evidence>
<dbReference type="InterPro" id="IPR026891">
    <property type="entry name" value="Fn3-like"/>
</dbReference>
<dbReference type="EC" id="3.2.1.21" evidence="3"/>
<dbReference type="Gene3D" id="3.40.50.1700">
    <property type="entry name" value="Glycoside hydrolase family 3 C-terminal domain"/>
    <property type="match status" value="1"/>
</dbReference>
<evidence type="ECO:0000259" key="8">
    <source>
        <dbReference type="SMART" id="SM01217"/>
    </source>
</evidence>
<evidence type="ECO:0000256" key="3">
    <source>
        <dbReference type="ARBA" id="ARBA00012744"/>
    </source>
</evidence>
<comment type="similarity">
    <text evidence="2">Belongs to the glycosyl hydrolase 3 family.</text>
</comment>
<gene>
    <name evidence="9" type="ORF">GCM10023184_13680</name>
</gene>
<dbReference type="Proteomes" id="UP001501725">
    <property type="component" value="Unassembled WGS sequence"/>
</dbReference>
<dbReference type="Pfam" id="PF01915">
    <property type="entry name" value="Glyco_hydro_3_C"/>
    <property type="match status" value="1"/>
</dbReference>
<evidence type="ECO:0000256" key="1">
    <source>
        <dbReference type="ARBA" id="ARBA00000448"/>
    </source>
</evidence>
<dbReference type="InterPro" id="IPR001764">
    <property type="entry name" value="Glyco_hydro_3_N"/>
</dbReference>
<dbReference type="Pfam" id="PF14310">
    <property type="entry name" value="Fn3-like"/>
    <property type="match status" value="1"/>
</dbReference>